<evidence type="ECO:0000259" key="1">
    <source>
        <dbReference type="Pfam" id="PF13409"/>
    </source>
</evidence>
<dbReference type="Pfam" id="PF22041">
    <property type="entry name" value="GST_C_7"/>
    <property type="match status" value="1"/>
</dbReference>
<evidence type="ECO:0000313" key="4">
    <source>
        <dbReference type="Proteomes" id="UP001174936"/>
    </source>
</evidence>
<name>A0AA39XWI5_9PEZI</name>
<dbReference type="SUPFAM" id="SSF47616">
    <property type="entry name" value="GST C-terminal domain-like"/>
    <property type="match status" value="1"/>
</dbReference>
<proteinExistence type="predicted"/>
<keyword evidence="4" id="KW-1185">Reference proteome</keyword>
<evidence type="ECO:0000313" key="3">
    <source>
        <dbReference type="EMBL" id="KAK0641409.1"/>
    </source>
</evidence>
<feature type="domain" description="GST N-terminal" evidence="1">
    <location>
        <begin position="20"/>
        <end position="110"/>
    </location>
</feature>
<feature type="domain" description="Glutathione S-transferase UstS-like C-terminal" evidence="2">
    <location>
        <begin position="143"/>
        <end position="232"/>
    </location>
</feature>
<dbReference type="InterPro" id="IPR036249">
    <property type="entry name" value="Thioredoxin-like_sf"/>
</dbReference>
<dbReference type="Gene3D" id="1.20.1050.10">
    <property type="match status" value="1"/>
</dbReference>
<dbReference type="SUPFAM" id="SSF52833">
    <property type="entry name" value="Thioredoxin-like"/>
    <property type="match status" value="1"/>
</dbReference>
<reference evidence="3" key="1">
    <citation type="submission" date="2023-06" db="EMBL/GenBank/DDBJ databases">
        <title>Genome-scale phylogeny and comparative genomics of the fungal order Sordariales.</title>
        <authorList>
            <consortium name="Lawrence Berkeley National Laboratory"/>
            <person name="Hensen N."/>
            <person name="Bonometti L."/>
            <person name="Westerberg I."/>
            <person name="Brannstrom I.O."/>
            <person name="Guillou S."/>
            <person name="Cros-Aarteil S."/>
            <person name="Calhoun S."/>
            <person name="Haridas S."/>
            <person name="Kuo A."/>
            <person name="Mondo S."/>
            <person name="Pangilinan J."/>
            <person name="Riley R."/>
            <person name="Labutti K."/>
            <person name="Andreopoulos B."/>
            <person name="Lipzen A."/>
            <person name="Chen C."/>
            <person name="Yanf M."/>
            <person name="Daum C."/>
            <person name="Ng V."/>
            <person name="Clum A."/>
            <person name="Steindorff A."/>
            <person name="Ohm R."/>
            <person name="Martin F."/>
            <person name="Silar P."/>
            <person name="Natvig D."/>
            <person name="Lalanne C."/>
            <person name="Gautier V."/>
            <person name="Ament-Velasquez S.L."/>
            <person name="Kruys A."/>
            <person name="Hutchinson M.I."/>
            <person name="Powell A.J."/>
            <person name="Barry K."/>
            <person name="Miller A.N."/>
            <person name="Grigoriev I.V."/>
            <person name="Debuchy R."/>
            <person name="Gladieux P."/>
            <person name="Thoren M.H."/>
            <person name="Johannesson H."/>
        </authorList>
    </citation>
    <scope>NUCLEOTIDE SEQUENCE</scope>
    <source>
        <strain evidence="3">SMH2532-1</strain>
    </source>
</reference>
<evidence type="ECO:0008006" key="5">
    <source>
        <dbReference type="Google" id="ProtNLM"/>
    </source>
</evidence>
<gene>
    <name evidence="3" type="ORF">B0T16DRAFT_419794</name>
</gene>
<protein>
    <recommendedName>
        <fullName evidence="5">GST N-terminal domain-containing protein</fullName>
    </recommendedName>
</protein>
<dbReference type="InterPro" id="IPR004045">
    <property type="entry name" value="Glutathione_S-Trfase_N"/>
</dbReference>
<dbReference type="InterPro" id="IPR036282">
    <property type="entry name" value="Glutathione-S-Trfase_C_sf"/>
</dbReference>
<comment type="caution">
    <text evidence="3">The sequence shown here is derived from an EMBL/GenBank/DDBJ whole genome shotgun (WGS) entry which is preliminary data.</text>
</comment>
<accession>A0AA39XWI5</accession>
<dbReference type="InterPro" id="IPR054416">
    <property type="entry name" value="GST_UstS-like_C"/>
</dbReference>
<dbReference type="Pfam" id="PF13409">
    <property type="entry name" value="GST_N_2"/>
    <property type="match status" value="1"/>
</dbReference>
<dbReference type="Gene3D" id="3.40.30.10">
    <property type="entry name" value="Glutaredoxin"/>
    <property type="match status" value="1"/>
</dbReference>
<sequence length="264" mass="30016">MADDEIILFDIPSKPPRKSWSYNPWKTRMLLNYKGLKYHTEWVGTPRLILKYPIFPNIRHIQLEYPQIRTRLEPHIPNPGTETPYTVPTILLPSGIYITDSTRILHAINDLYPSPPLPADTPASHTRRLIDALGPFMAAFRGIYVPGVAKNVLGEASLEYFHRTREQSIGMSLDEFEQKHGGRVAYAGMEPHLKDITALLKEDESGLFFAGREVTYADFIWAGVLIFMKKVGEGVFEEAMGRSGNPEVHRGLLEAVKVWTERDD</sequence>
<dbReference type="AlphaFoldDB" id="A0AA39XWI5"/>
<dbReference type="EMBL" id="JAULSV010000006">
    <property type="protein sequence ID" value="KAK0641409.1"/>
    <property type="molecule type" value="Genomic_DNA"/>
</dbReference>
<organism evidence="3 4">
    <name type="scientific">Cercophora newfieldiana</name>
    <dbReference type="NCBI Taxonomy" id="92897"/>
    <lineage>
        <taxon>Eukaryota</taxon>
        <taxon>Fungi</taxon>
        <taxon>Dikarya</taxon>
        <taxon>Ascomycota</taxon>
        <taxon>Pezizomycotina</taxon>
        <taxon>Sordariomycetes</taxon>
        <taxon>Sordariomycetidae</taxon>
        <taxon>Sordariales</taxon>
        <taxon>Lasiosphaeriaceae</taxon>
        <taxon>Cercophora</taxon>
    </lineage>
</organism>
<evidence type="ECO:0000259" key="2">
    <source>
        <dbReference type="Pfam" id="PF22041"/>
    </source>
</evidence>
<dbReference type="Proteomes" id="UP001174936">
    <property type="component" value="Unassembled WGS sequence"/>
</dbReference>